<keyword evidence="5 8" id="KW-0227">DNA damage</keyword>
<organism evidence="12 13">
    <name type="scientific">Candidatus Collierbacteria bacterium RIFCSPHIGHO2_01_FULL_50_25</name>
    <dbReference type="NCBI Taxonomy" id="1817722"/>
    <lineage>
        <taxon>Bacteria</taxon>
        <taxon>Candidatus Collieribacteriota</taxon>
    </lineage>
</organism>
<feature type="domain" description="Uracil-DNA glycosylase-like" evidence="11">
    <location>
        <begin position="50"/>
        <end position="216"/>
    </location>
</feature>
<evidence type="ECO:0000256" key="1">
    <source>
        <dbReference type="ARBA" id="ARBA00001400"/>
    </source>
</evidence>
<dbReference type="GO" id="GO:0004844">
    <property type="term" value="F:uracil DNA N-glycosylase activity"/>
    <property type="evidence" value="ECO:0007669"/>
    <property type="project" value="UniProtKB-UniRule"/>
</dbReference>
<dbReference type="NCBIfam" id="TIGR00628">
    <property type="entry name" value="ung"/>
    <property type="match status" value="1"/>
</dbReference>
<keyword evidence="6 8" id="KW-0378">Hydrolase</keyword>
<keyword evidence="7 8" id="KW-0234">DNA repair</keyword>
<dbReference type="Proteomes" id="UP000177979">
    <property type="component" value="Unassembled WGS sequence"/>
</dbReference>
<dbReference type="FunFam" id="3.40.470.10:FF:000001">
    <property type="entry name" value="Uracil-DNA glycosylase"/>
    <property type="match status" value="1"/>
</dbReference>
<comment type="catalytic activity">
    <reaction evidence="1 8 10">
        <text>Hydrolyzes single-stranded DNA or mismatched double-stranded DNA and polynucleotides, releasing free uracil.</text>
        <dbReference type="EC" id="3.2.2.27"/>
    </reaction>
</comment>
<evidence type="ECO:0000256" key="5">
    <source>
        <dbReference type="ARBA" id="ARBA00022763"/>
    </source>
</evidence>
<evidence type="ECO:0000256" key="2">
    <source>
        <dbReference type="ARBA" id="ARBA00002631"/>
    </source>
</evidence>
<dbReference type="PANTHER" id="PTHR11264">
    <property type="entry name" value="URACIL-DNA GLYCOSYLASE"/>
    <property type="match status" value="1"/>
</dbReference>
<evidence type="ECO:0000256" key="6">
    <source>
        <dbReference type="ARBA" id="ARBA00022801"/>
    </source>
</evidence>
<dbReference type="NCBIfam" id="NF003592">
    <property type="entry name" value="PRK05254.1-5"/>
    <property type="match status" value="1"/>
</dbReference>
<dbReference type="EC" id="3.2.2.27" evidence="4 8"/>
<dbReference type="NCBIfam" id="NF003588">
    <property type="entry name" value="PRK05254.1-1"/>
    <property type="match status" value="1"/>
</dbReference>
<comment type="similarity">
    <text evidence="3 8 10">Belongs to the uracil-DNA glycosylase (UDG) superfamily. UNG family.</text>
</comment>
<dbReference type="SMART" id="SM00986">
    <property type="entry name" value="UDG"/>
    <property type="match status" value="1"/>
</dbReference>
<dbReference type="AlphaFoldDB" id="A0A1F5EV66"/>
<evidence type="ECO:0000256" key="4">
    <source>
        <dbReference type="ARBA" id="ARBA00012030"/>
    </source>
</evidence>
<evidence type="ECO:0000256" key="8">
    <source>
        <dbReference type="HAMAP-Rule" id="MF_00148"/>
    </source>
</evidence>
<evidence type="ECO:0000256" key="10">
    <source>
        <dbReference type="RuleBase" id="RU003780"/>
    </source>
</evidence>
<dbReference type="Gene3D" id="3.40.470.10">
    <property type="entry name" value="Uracil-DNA glycosylase-like domain"/>
    <property type="match status" value="1"/>
</dbReference>
<dbReference type="NCBIfam" id="NF003589">
    <property type="entry name" value="PRK05254.1-2"/>
    <property type="match status" value="1"/>
</dbReference>
<evidence type="ECO:0000313" key="13">
    <source>
        <dbReference type="Proteomes" id="UP000177979"/>
    </source>
</evidence>
<dbReference type="SUPFAM" id="SSF52141">
    <property type="entry name" value="Uracil-DNA glycosylase-like"/>
    <property type="match status" value="1"/>
</dbReference>
<reference evidence="12 13" key="1">
    <citation type="journal article" date="2016" name="Nat. Commun.">
        <title>Thousands of microbial genomes shed light on interconnected biogeochemical processes in an aquifer system.</title>
        <authorList>
            <person name="Anantharaman K."/>
            <person name="Brown C.T."/>
            <person name="Hug L.A."/>
            <person name="Sharon I."/>
            <person name="Castelle C.J."/>
            <person name="Probst A.J."/>
            <person name="Thomas B.C."/>
            <person name="Singh A."/>
            <person name="Wilkins M.J."/>
            <person name="Karaoz U."/>
            <person name="Brodie E.L."/>
            <person name="Williams K.H."/>
            <person name="Hubbard S.S."/>
            <person name="Banfield J.F."/>
        </authorList>
    </citation>
    <scope>NUCLEOTIDE SEQUENCE [LARGE SCALE GENOMIC DNA]</scope>
</reference>
<dbReference type="InterPro" id="IPR036895">
    <property type="entry name" value="Uracil-DNA_glycosylase-like_sf"/>
</dbReference>
<accession>A0A1F5EV66</accession>
<dbReference type="STRING" id="1817722.A2703_01235"/>
<dbReference type="Pfam" id="PF03167">
    <property type="entry name" value="UDG"/>
    <property type="match status" value="1"/>
</dbReference>
<comment type="function">
    <text evidence="2 8 10">Excises uracil residues from the DNA which can arise as a result of misincorporation of dUMP residues by DNA polymerase or due to deamination of cytosine.</text>
</comment>
<dbReference type="GO" id="GO:0005737">
    <property type="term" value="C:cytoplasm"/>
    <property type="evidence" value="ECO:0007669"/>
    <property type="project" value="UniProtKB-SubCell"/>
</dbReference>
<keyword evidence="8" id="KW-0963">Cytoplasm</keyword>
<evidence type="ECO:0000259" key="11">
    <source>
        <dbReference type="SMART" id="SM00986"/>
    </source>
</evidence>
<dbReference type="SMART" id="SM00987">
    <property type="entry name" value="UreE_C"/>
    <property type="match status" value="1"/>
</dbReference>
<dbReference type="GO" id="GO:0097510">
    <property type="term" value="P:base-excision repair, AP site formation via deaminated base removal"/>
    <property type="evidence" value="ECO:0007669"/>
    <property type="project" value="TreeGrafter"/>
</dbReference>
<dbReference type="HAMAP" id="MF_00148">
    <property type="entry name" value="UDG"/>
    <property type="match status" value="1"/>
</dbReference>
<name>A0A1F5EV66_9BACT</name>
<sequence length="226" mass="25492">MEVRLERSWKELLKDEFEKPYFEELTKFVKEEYKNCTVFPPPKFIFNALDSVPVDKVKVVILGQDPYHGPSQAHGLSFSVPDGVPLPPSLVNIYKEIRTDLGKDLPAGRQASRSGNLEHWAKQGVLLLNATLTVRAHQAGSHQNKGWELFTDAIIHRLAETREHLVFILWGNYAQRKGAFVDAGRHLVLKSAHPSPLSAFNGFFGSRPFSQANNYLKASGRTEIAW</sequence>
<dbReference type="PANTHER" id="PTHR11264:SF0">
    <property type="entry name" value="URACIL-DNA GLYCOSYLASE"/>
    <property type="match status" value="1"/>
</dbReference>
<comment type="caution">
    <text evidence="12">The sequence shown here is derived from an EMBL/GenBank/DDBJ whole genome shotgun (WGS) entry which is preliminary data.</text>
</comment>
<evidence type="ECO:0000256" key="3">
    <source>
        <dbReference type="ARBA" id="ARBA00008184"/>
    </source>
</evidence>
<protein>
    <recommendedName>
        <fullName evidence="4 8">Uracil-DNA glycosylase</fullName>
        <shortName evidence="8">UDG</shortName>
        <ecNumber evidence="4 8">3.2.2.27</ecNumber>
    </recommendedName>
</protein>
<dbReference type="NCBIfam" id="NF003591">
    <property type="entry name" value="PRK05254.1-4"/>
    <property type="match status" value="1"/>
</dbReference>
<evidence type="ECO:0000256" key="7">
    <source>
        <dbReference type="ARBA" id="ARBA00023204"/>
    </source>
</evidence>
<dbReference type="EMBL" id="MFAG01000041">
    <property type="protein sequence ID" value="OGD71044.1"/>
    <property type="molecule type" value="Genomic_DNA"/>
</dbReference>
<gene>
    <name evidence="8" type="primary">ung</name>
    <name evidence="12" type="ORF">A2703_01235</name>
</gene>
<evidence type="ECO:0000256" key="9">
    <source>
        <dbReference type="PROSITE-ProRule" id="PRU10072"/>
    </source>
</evidence>
<dbReference type="InterPro" id="IPR002043">
    <property type="entry name" value="UDG_fam1"/>
</dbReference>
<dbReference type="PROSITE" id="PS00130">
    <property type="entry name" value="U_DNA_GLYCOSYLASE"/>
    <property type="match status" value="1"/>
</dbReference>
<dbReference type="CDD" id="cd10027">
    <property type="entry name" value="UDG-F1-like"/>
    <property type="match status" value="1"/>
</dbReference>
<proteinExistence type="inferred from homology"/>
<feature type="active site" description="Proton acceptor" evidence="8 9">
    <location>
        <position position="65"/>
    </location>
</feature>
<dbReference type="InterPro" id="IPR018085">
    <property type="entry name" value="Ura-DNA_Glyclase_AS"/>
</dbReference>
<comment type="subcellular location">
    <subcellularLocation>
        <location evidence="8">Cytoplasm</location>
    </subcellularLocation>
</comment>
<dbReference type="InterPro" id="IPR005122">
    <property type="entry name" value="Uracil-DNA_glycosylase-like"/>
</dbReference>
<evidence type="ECO:0000313" key="12">
    <source>
        <dbReference type="EMBL" id="OGD71044.1"/>
    </source>
</evidence>